<organism evidence="2 3">
    <name type="scientific">Caerostris darwini</name>
    <dbReference type="NCBI Taxonomy" id="1538125"/>
    <lineage>
        <taxon>Eukaryota</taxon>
        <taxon>Metazoa</taxon>
        <taxon>Ecdysozoa</taxon>
        <taxon>Arthropoda</taxon>
        <taxon>Chelicerata</taxon>
        <taxon>Arachnida</taxon>
        <taxon>Araneae</taxon>
        <taxon>Araneomorphae</taxon>
        <taxon>Entelegynae</taxon>
        <taxon>Araneoidea</taxon>
        <taxon>Araneidae</taxon>
        <taxon>Caerostris</taxon>
    </lineage>
</organism>
<evidence type="ECO:0000313" key="2">
    <source>
        <dbReference type="EMBL" id="GIY46693.1"/>
    </source>
</evidence>
<name>A0AAV4TJ95_9ARAC</name>
<sequence>MSQPYTKASSLWRSERIHLMDISRALDNGTVSSRKEEDNKLCESEPRHYCYSDSSRVADFSNESDMSEAIYRPVEESDTSASLALSTAATQGFCYDCARDKRRRRKMVSRSVVLDNYAKIDPNSDSGVLLRPCPGDSDSSSSGCSAAPVRIPRRKPKAHRRSVHCCLGFGNQPPMRYDGLLAYNNPPPPVVCANPPPVPPRPYYGNFYPSRSWVSVLQFH</sequence>
<comment type="caution">
    <text evidence="2">The sequence shown here is derived from an EMBL/GenBank/DDBJ whole genome shotgun (WGS) entry which is preliminary data.</text>
</comment>
<accession>A0AAV4TJ95</accession>
<gene>
    <name evidence="2" type="primary">AVEN_178145_1</name>
    <name evidence="2" type="ORF">CDAR_456811</name>
</gene>
<proteinExistence type="predicted"/>
<dbReference type="Proteomes" id="UP001054837">
    <property type="component" value="Unassembled WGS sequence"/>
</dbReference>
<keyword evidence="3" id="KW-1185">Reference proteome</keyword>
<reference evidence="2 3" key="1">
    <citation type="submission" date="2021-06" db="EMBL/GenBank/DDBJ databases">
        <title>Caerostris darwini draft genome.</title>
        <authorList>
            <person name="Kono N."/>
            <person name="Arakawa K."/>
        </authorList>
    </citation>
    <scope>NUCLEOTIDE SEQUENCE [LARGE SCALE GENOMIC DNA]</scope>
</reference>
<protein>
    <submittedName>
        <fullName evidence="2">Uncharacterized protein</fullName>
    </submittedName>
</protein>
<evidence type="ECO:0000256" key="1">
    <source>
        <dbReference type="SAM" id="MobiDB-lite"/>
    </source>
</evidence>
<dbReference type="EMBL" id="BPLQ01009807">
    <property type="protein sequence ID" value="GIY46693.1"/>
    <property type="molecule type" value="Genomic_DNA"/>
</dbReference>
<dbReference type="AlphaFoldDB" id="A0AAV4TJ95"/>
<feature type="compositionally biased region" description="Low complexity" evidence="1">
    <location>
        <begin position="134"/>
        <end position="147"/>
    </location>
</feature>
<evidence type="ECO:0000313" key="3">
    <source>
        <dbReference type="Proteomes" id="UP001054837"/>
    </source>
</evidence>
<feature type="region of interest" description="Disordered" evidence="1">
    <location>
        <begin position="134"/>
        <end position="156"/>
    </location>
</feature>